<evidence type="ECO:0000313" key="2">
    <source>
        <dbReference type="Proteomes" id="UP001060215"/>
    </source>
</evidence>
<proteinExistence type="predicted"/>
<accession>A0ACC0IBX1</accession>
<dbReference type="Proteomes" id="UP001060215">
    <property type="component" value="Chromosome 6"/>
</dbReference>
<organism evidence="1 2">
    <name type="scientific">Camellia lanceoleosa</name>
    <dbReference type="NCBI Taxonomy" id="1840588"/>
    <lineage>
        <taxon>Eukaryota</taxon>
        <taxon>Viridiplantae</taxon>
        <taxon>Streptophyta</taxon>
        <taxon>Embryophyta</taxon>
        <taxon>Tracheophyta</taxon>
        <taxon>Spermatophyta</taxon>
        <taxon>Magnoliopsida</taxon>
        <taxon>eudicotyledons</taxon>
        <taxon>Gunneridae</taxon>
        <taxon>Pentapetalae</taxon>
        <taxon>asterids</taxon>
        <taxon>Ericales</taxon>
        <taxon>Theaceae</taxon>
        <taxon>Camellia</taxon>
    </lineage>
</organism>
<name>A0ACC0IBX1_9ERIC</name>
<reference evidence="1 2" key="1">
    <citation type="journal article" date="2022" name="Plant J.">
        <title>Chromosome-level genome of Camellia lanceoleosa provides a valuable resource for understanding genome evolution and self-incompatibility.</title>
        <authorList>
            <person name="Gong W."/>
            <person name="Xiao S."/>
            <person name="Wang L."/>
            <person name="Liao Z."/>
            <person name="Chang Y."/>
            <person name="Mo W."/>
            <person name="Hu G."/>
            <person name="Li W."/>
            <person name="Zhao G."/>
            <person name="Zhu H."/>
            <person name="Hu X."/>
            <person name="Ji K."/>
            <person name="Xiang X."/>
            <person name="Song Q."/>
            <person name="Yuan D."/>
            <person name="Jin S."/>
            <person name="Zhang L."/>
        </authorList>
    </citation>
    <scope>NUCLEOTIDE SEQUENCE [LARGE SCALE GENOMIC DNA]</scope>
    <source>
        <strain evidence="1">SQ_2022a</strain>
    </source>
</reference>
<evidence type="ECO:0000313" key="1">
    <source>
        <dbReference type="EMBL" id="KAI8023116.1"/>
    </source>
</evidence>
<gene>
    <name evidence="1" type="ORF">LOK49_LG03G01834</name>
</gene>
<keyword evidence="2" id="KW-1185">Reference proteome</keyword>
<dbReference type="EMBL" id="CM045763">
    <property type="protein sequence ID" value="KAI8023116.1"/>
    <property type="molecule type" value="Genomic_DNA"/>
</dbReference>
<comment type="caution">
    <text evidence="1">The sequence shown here is derived from an EMBL/GenBank/DDBJ whole genome shotgun (WGS) entry which is preliminary data.</text>
</comment>
<protein>
    <submittedName>
        <fullName evidence="1">Uncharacterized protein</fullName>
    </submittedName>
</protein>
<sequence>MRFITIPIRALGKARDFYVRIITDCAQRVSYGGAMGIQSGPIHNLPKSFSVSFSWMATVGGNVESAAVPTSVLVRVAHELLQAGHQYLDM</sequence>